<feature type="transmembrane region" description="Helical" evidence="1">
    <location>
        <begin position="6"/>
        <end position="25"/>
    </location>
</feature>
<dbReference type="Gene3D" id="1.10.287.3510">
    <property type="match status" value="1"/>
</dbReference>
<keyword evidence="1" id="KW-1133">Transmembrane helix</keyword>
<dbReference type="EMBL" id="MF101817">
    <property type="protein sequence ID" value="AUQ23344.1"/>
    <property type="molecule type" value="Genomic_DNA"/>
</dbReference>
<name>A0A343SB44_HYAAS</name>
<keyword evidence="1" id="KW-0472">Membrane</keyword>
<geneLocation type="mitochondrion" evidence="2"/>
<keyword evidence="1" id="KW-0812">Transmembrane</keyword>
<dbReference type="AlphaFoldDB" id="A0A343SB44"/>
<proteinExistence type="predicted"/>
<evidence type="ECO:0000313" key="2">
    <source>
        <dbReference type="EMBL" id="AUQ23344.1"/>
    </source>
</evidence>
<reference evidence="2" key="1">
    <citation type="submission" date="2017-05" db="EMBL/GenBank/DDBJ databases">
        <title>The complete mitochondrial genomes of two species and their phylogenetic implications (H. asiaticum asiaticum and H. asiaticum kozlovi).</title>
        <authorList>
            <person name="Liu Z.Q."/>
            <person name="Nuer K."/>
            <person name="Chen S.J."/>
            <person name="Zhao L."/>
            <person name="Zhang Z.Z."/>
            <person name="Ailisir M."/>
            <person name="Han T."/>
            <person name="Wang J.W."/>
            <person name="Wang Y.Z."/>
            <person name="Chen C.F."/>
        </authorList>
    </citation>
    <scope>NUCLEOTIDE SEQUENCE</scope>
</reference>
<keyword evidence="2" id="KW-0496">Mitochondrion</keyword>
<organism evidence="2">
    <name type="scientific">Hyalomma asiaticum asiaticum</name>
    <name type="common">Tick</name>
    <dbReference type="NCBI Taxonomy" id="266039"/>
    <lineage>
        <taxon>Eukaryota</taxon>
        <taxon>Metazoa</taxon>
        <taxon>Ecdysozoa</taxon>
        <taxon>Arthropoda</taxon>
        <taxon>Chelicerata</taxon>
        <taxon>Arachnida</taxon>
        <taxon>Acari</taxon>
        <taxon>Parasitiformes</taxon>
        <taxon>Ixodida</taxon>
        <taxon>Ixodoidea</taxon>
        <taxon>Ixodidae</taxon>
        <taxon>Hyalomminae</taxon>
        <taxon>Hyalomma</taxon>
    </lineage>
</organism>
<gene>
    <name evidence="2" type="primary">ND4L</name>
</gene>
<feature type="transmembrane region" description="Helical" evidence="1">
    <location>
        <begin position="54"/>
        <end position="78"/>
    </location>
</feature>
<feature type="transmembrane region" description="Helical" evidence="1">
    <location>
        <begin position="32"/>
        <end position="48"/>
    </location>
</feature>
<sequence>MMSLILMMYLIGMVIFFFNFAHLMLILLSIEFIYMVLLLLLVLYFSMLNILSVFIFLMSIVCEAGLGLSLLVMMSFYYGNEFTSSLNLIKC</sequence>
<protein>
    <submittedName>
        <fullName evidence="2">NADH dehydrogenase subunit 4L</fullName>
    </submittedName>
</protein>
<accession>A0A343SB44</accession>
<evidence type="ECO:0000256" key="1">
    <source>
        <dbReference type="SAM" id="Phobius"/>
    </source>
</evidence>